<reference evidence="8 9" key="1">
    <citation type="submission" date="2023-01" db="EMBL/GenBank/DDBJ databases">
        <title>Analysis of 21 Apiospora genomes using comparative genomics revels a genus with tremendous synthesis potential of carbohydrate active enzymes and secondary metabolites.</title>
        <authorList>
            <person name="Sorensen T."/>
        </authorList>
    </citation>
    <scope>NUCLEOTIDE SEQUENCE [LARGE SCALE GENOMIC DNA]</scope>
    <source>
        <strain evidence="8 9">CBS 114990</strain>
    </source>
</reference>
<dbReference type="InterPro" id="IPR036291">
    <property type="entry name" value="NAD(P)-bd_dom_sf"/>
</dbReference>
<gene>
    <name evidence="8" type="ORF">PG997_014758</name>
</gene>
<organism evidence="8 9">
    <name type="scientific">Apiospora hydei</name>
    <dbReference type="NCBI Taxonomy" id="1337664"/>
    <lineage>
        <taxon>Eukaryota</taxon>
        <taxon>Fungi</taxon>
        <taxon>Dikarya</taxon>
        <taxon>Ascomycota</taxon>
        <taxon>Pezizomycotina</taxon>
        <taxon>Sordariomycetes</taxon>
        <taxon>Xylariomycetidae</taxon>
        <taxon>Amphisphaeriales</taxon>
        <taxon>Apiosporaceae</taxon>
        <taxon>Apiospora</taxon>
    </lineage>
</organism>
<dbReference type="SUPFAM" id="SSF51735">
    <property type="entry name" value="NAD(P)-binding Rossmann-fold domains"/>
    <property type="match status" value="1"/>
</dbReference>
<feature type="domain" description="Alcohol dehydrogenase-like C-terminal" evidence="6">
    <location>
        <begin position="235"/>
        <end position="362"/>
    </location>
</feature>
<name>A0ABR1UX91_9PEZI</name>
<dbReference type="Pfam" id="PF00107">
    <property type="entry name" value="ADH_zinc_N"/>
    <property type="match status" value="1"/>
</dbReference>
<keyword evidence="3 5" id="KW-0862">Zinc</keyword>
<dbReference type="PROSITE" id="PS00059">
    <property type="entry name" value="ADH_ZINC"/>
    <property type="match status" value="1"/>
</dbReference>
<keyword evidence="4" id="KW-0560">Oxidoreductase</keyword>
<evidence type="ECO:0000313" key="9">
    <source>
        <dbReference type="Proteomes" id="UP001433268"/>
    </source>
</evidence>
<evidence type="ECO:0000259" key="6">
    <source>
        <dbReference type="Pfam" id="PF00107"/>
    </source>
</evidence>
<dbReference type="InterPro" id="IPR013154">
    <property type="entry name" value="ADH-like_N"/>
</dbReference>
<dbReference type="GeneID" id="92052132"/>
<accession>A0ABR1UX91</accession>
<comment type="similarity">
    <text evidence="5">Belongs to the zinc-containing alcohol dehydrogenase family.</text>
</comment>
<dbReference type="SUPFAM" id="SSF50129">
    <property type="entry name" value="GroES-like"/>
    <property type="match status" value="1"/>
</dbReference>
<evidence type="ECO:0000256" key="4">
    <source>
        <dbReference type="ARBA" id="ARBA00023002"/>
    </source>
</evidence>
<evidence type="ECO:0000256" key="5">
    <source>
        <dbReference type="RuleBase" id="RU361277"/>
    </source>
</evidence>
<evidence type="ECO:0000256" key="1">
    <source>
        <dbReference type="ARBA" id="ARBA00001947"/>
    </source>
</evidence>
<keyword evidence="2 5" id="KW-0479">Metal-binding</keyword>
<dbReference type="InterPro" id="IPR011032">
    <property type="entry name" value="GroES-like_sf"/>
</dbReference>
<dbReference type="InterPro" id="IPR013149">
    <property type="entry name" value="ADH-like_C"/>
</dbReference>
<keyword evidence="9" id="KW-1185">Reference proteome</keyword>
<protein>
    <submittedName>
        <fullName evidence="8">Zinc-binding alcohol dehydrogenase</fullName>
    </submittedName>
</protein>
<dbReference type="CDD" id="cd05283">
    <property type="entry name" value="CAD1"/>
    <property type="match status" value="1"/>
</dbReference>
<feature type="domain" description="Alcohol dehydrogenase-like N-terminal" evidence="7">
    <location>
        <begin position="34"/>
        <end position="171"/>
    </location>
</feature>
<comment type="cofactor">
    <cofactor evidence="1 5">
        <name>Zn(2+)</name>
        <dbReference type="ChEBI" id="CHEBI:29105"/>
    </cofactor>
</comment>
<comment type="caution">
    <text evidence="8">The sequence shown here is derived from an EMBL/GenBank/DDBJ whole genome shotgun (WGS) entry which is preliminary data.</text>
</comment>
<proteinExistence type="inferred from homology"/>
<dbReference type="Gene3D" id="3.40.50.720">
    <property type="entry name" value="NAD(P)-binding Rossmann-like Domain"/>
    <property type="match status" value="1"/>
</dbReference>
<evidence type="ECO:0000256" key="3">
    <source>
        <dbReference type="ARBA" id="ARBA00022833"/>
    </source>
</evidence>
<evidence type="ECO:0000256" key="2">
    <source>
        <dbReference type="ARBA" id="ARBA00022723"/>
    </source>
</evidence>
<dbReference type="PANTHER" id="PTHR42683">
    <property type="entry name" value="ALDEHYDE REDUCTASE"/>
    <property type="match status" value="1"/>
</dbReference>
<sequence>MPQNYKFEGWLGHDASSAEGNMVWSEFEPKRWEETDIDIRITHAGMCGSDLHTLSSGWYPAPYPIIVGHEIVGEVVRVGSQAAGGHKVGDRVGVGCLADNCEGLLGSPNNDKDGKKKIESLCANCSSEDPAERNEQFCPHGLWTYPGPHHNGDKAYGGYATHHRTPGRFAFALPGGLRSAHAATMMCAGVTMYSPLKRWLGFDPAASGSDGSGSGGSATAQGKKKKKVGIIGFGGLGHYGVLFARHGRGVGAGYFAEGVEEGEALRLGAHDYLASEEGGKGWFKKYYGQLDLLISTVASAKAPIRAYLSLLKPRGTLVHVGNPDDGPFAIDPPGALVARSLNFAGSCIGSAAEIREMLEFAAAQGITPWVEERPMKEANAALRDLHAGKPRYRYCLVNAEAARL</sequence>
<evidence type="ECO:0000313" key="8">
    <source>
        <dbReference type="EMBL" id="KAK8062661.1"/>
    </source>
</evidence>
<dbReference type="Proteomes" id="UP001433268">
    <property type="component" value="Unassembled WGS sequence"/>
</dbReference>
<dbReference type="EMBL" id="JAQQWN010000010">
    <property type="protein sequence ID" value="KAK8062661.1"/>
    <property type="molecule type" value="Genomic_DNA"/>
</dbReference>
<dbReference type="InterPro" id="IPR047109">
    <property type="entry name" value="CAD-like"/>
</dbReference>
<evidence type="ECO:0000259" key="7">
    <source>
        <dbReference type="Pfam" id="PF08240"/>
    </source>
</evidence>
<dbReference type="Gene3D" id="3.90.180.10">
    <property type="entry name" value="Medium-chain alcohol dehydrogenases, catalytic domain"/>
    <property type="match status" value="1"/>
</dbReference>
<dbReference type="Pfam" id="PF08240">
    <property type="entry name" value="ADH_N"/>
    <property type="match status" value="1"/>
</dbReference>
<dbReference type="InterPro" id="IPR002328">
    <property type="entry name" value="ADH_Zn_CS"/>
</dbReference>
<dbReference type="RefSeq" id="XP_066661260.1">
    <property type="nucleotide sequence ID" value="XM_066819072.1"/>
</dbReference>